<keyword evidence="3 7" id="KW-0812">Transmembrane</keyword>
<dbReference type="GO" id="GO:0005886">
    <property type="term" value="C:plasma membrane"/>
    <property type="evidence" value="ECO:0007669"/>
    <property type="project" value="UniProtKB-SubCell"/>
</dbReference>
<keyword evidence="5 7" id="KW-1133">Transmembrane helix</keyword>
<feature type="transmembrane region" description="Helical" evidence="7">
    <location>
        <begin position="105"/>
        <end position="131"/>
    </location>
</feature>
<evidence type="ECO:0000259" key="8">
    <source>
        <dbReference type="Pfam" id="PF01569"/>
    </source>
</evidence>
<feature type="domain" description="Phosphatidic acid phosphatase type 2/haloperoxidase" evidence="8">
    <location>
        <begin position="57"/>
        <end position="118"/>
    </location>
</feature>
<evidence type="ECO:0000256" key="6">
    <source>
        <dbReference type="ARBA" id="ARBA00023136"/>
    </source>
</evidence>
<keyword evidence="4" id="KW-0378">Hydrolase</keyword>
<dbReference type="KEGG" id="tal:Thal_0231"/>
<dbReference type="EMBL" id="CP001931">
    <property type="protein sequence ID" value="ADC88866.1"/>
    <property type="molecule type" value="Genomic_DNA"/>
</dbReference>
<evidence type="ECO:0000256" key="2">
    <source>
        <dbReference type="ARBA" id="ARBA00022475"/>
    </source>
</evidence>
<evidence type="ECO:0000256" key="3">
    <source>
        <dbReference type="ARBA" id="ARBA00022692"/>
    </source>
</evidence>
<comment type="subcellular location">
    <subcellularLocation>
        <location evidence="1">Cell membrane</location>
        <topology evidence="1">Multi-pass membrane protein</topology>
    </subcellularLocation>
</comment>
<dbReference type="PANTHER" id="PTHR14969:SF62">
    <property type="entry name" value="DECAPRENYLPHOSPHORYL-5-PHOSPHORIBOSE PHOSPHATASE RV3807C-RELATED"/>
    <property type="match status" value="1"/>
</dbReference>
<feature type="transmembrane region" description="Helical" evidence="7">
    <location>
        <begin position="57"/>
        <end position="76"/>
    </location>
</feature>
<dbReference type="PANTHER" id="PTHR14969">
    <property type="entry name" value="SPHINGOSINE-1-PHOSPHATE PHOSPHOHYDROLASE"/>
    <property type="match status" value="1"/>
</dbReference>
<evidence type="ECO:0000256" key="4">
    <source>
        <dbReference type="ARBA" id="ARBA00022801"/>
    </source>
</evidence>
<dbReference type="CDD" id="cd01610">
    <property type="entry name" value="PAP2_like"/>
    <property type="match status" value="1"/>
</dbReference>
<evidence type="ECO:0000256" key="5">
    <source>
        <dbReference type="ARBA" id="ARBA00022989"/>
    </source>
</evidence>
<feature type="transmembrane region" description="Helical" evidence="7">
    <location>
        <begin position="30"/>
        <end position="50"/>
    </location>
</feature>
<dbReference type="HOGENOM" id="CLU_1916083_0_0_0"/>
<keyword evidence="2" id="KW-1003">Cell membrane</keyword>
<proteinExistence type="predicted"/>
<evidence type="ECO:0000256" key="7">
    <source>
        <dbReference type="SAM" id="Phobius"/>
    </source>
</evidence>
<dbReference type="STRING" id="638303.Thal_0231"/>
<dbReference type="InterPro" id="IPR036938">
    <property type="entry name" value="PAP2/HPO_sf"/>
</dbReference>
<dbReference type="InterPro" id="IPR000326">
    <property type="entry name" value="PAP2/HPO"/>
</dbReference>
<dbReference type="GO" id="GO:0016787">
    <property type="term" value="F:hydrolase activity"/>
    <property type="evidence" value="ECO:0007669"/>
    <property type="project" value="UniProtKB-KW"/>
</dbReference>
<dbReference type="SUPFAM" id="SSF48317">
    <property type="entry name" value="Acid phosphatase/Vanadium-dependent haloperoxidase"/>
    <property type="match status" value="1"/>
</dbReference>
<keyword evidence="6 7" id="KW-0472">Membrane</keyword>
<reference evidence="10" key="1">
    <citation type="journal article" date="2010" name="Stand. Genomic Sci.">
        <title>Complete genome sequence of Thermocrinis albus type strain (HI 11/12T).</title>
        <authorList>
            <person name="Wirth R."/>
            <person name="Sikorski J."/>
            <person name="Brambilla E."/>
            <person name="Misra M."/>
            <person name="Lapidus A."/>
            <person name="Copeland A."/>
            <person name="Nolan M."/>
            <person name="Lucas S."/>
            <person name="Chen F."/>
            <person name="Tice H."/>
            <person name="Cheng J.F."/>
            <person name="Han C."/>
            <person name="Detter J.C."/>
            <person name="Tapia R."/>
            <person name="Bruce D."/>
            <person name="Goodwin L."/>
            <person name="Pitluck S."/>
            <person name="Pati A."/>
            <person name="Anderson I."/>
            <person name="Ivanova N."/>
            <person name="Mavromatis K."/>
            <person name="Mikhailova N."/>
            <person name="Chen A."/>
            <person name="Palaniappan K."/>
            <person name="Bilek Y."/>
            <person name="Hader T."/>
            <person name="Land M."/>
            <person name="Hauser L."/>
            <person name="Chang Y.J."/>
            <person name="Jeffries C.D."/>
            <person name="Tindall B.J."/>
            <person name="Rohde M."/>
            <person name="Goker M."/>
            <person name="Bristow J."/>
            <person name="Eisen J.A."/>
            <person name="Markowitz V."/>
            <person name="Hugenholtz P."/>
            <person name="Kyrpides N.C."/>
            <person name="Klenk H.P."/>
        </authorList>
    </citation>
    <scope>NUCLEOTIDE SEQUENCE [LARGE SCALE GENOMIC DNA]</scope>
    <source>
        <strain evidence="10">DSM 14484 / JCM 11386 / HI 11/12</strain>
    </source>
</reference>
<evidence type="ECO:0000256" key="1">
    <source>
        <dbReference type="ARBA" id="ARBA00004651"/>
    </source>
</evidence>
<dbReference type="eggNOG" id="COG0671">
    <property type="taxonomic scope" value="Bacteria"/>
</dbReference>
<name>D3SNX9_THEAH</name>
<gene>
    <name evidence="9" type="ordered locus">Thal_0231</name>
</gene>
<sequence>MVFEDLPLNVELFYLINHSRHPLLDSFFSYFYLLGKGWVLLIPLSFLLLFQRKHLRTFLLTLSLETLLVEVLKTLTGQPRPASLLPDVYLIEPVYHRSFPSGDTAMAFMLACFFFLVLVHTEGCFCQCMLYS</sequence>
<protein>
    <recommendedName>
        <fullName evidence="8">Phosphatidic acid phosphatase type 2/haloperoxidase domain-containing protein</fullName>
    </recommendedName>
</protein>
<evidence type="ECO:0000313" key="9">
    <source>
        <dbReference type="EMBL" id="ADC88866.1"/>
    </source>
</evidence>
<accession>D3SNX9</accession>
<dbReference type="AlphaFoldDB" id="D3SNX9"/>
<dbReference type="Pfam" id="PF01569">
    <property type="entry name" value="PAP2"/>
    <property type="match status" value="1"/>
</dbReference>
<keyword evidence="10" id="KW-1185">Reference proteome</keyword>
<dbReference type="Proteomes" id="UP000002043">
    <property type="component" value="Chromosome"/>
</dbReference>
<organism evidence="9 10">
    <name type="scientific">Thermocrinis albus (strain DSM 14484 / JCM 11386 / HI 11/12)</name>
    <dbReference type="NCBI Taxonomy" id="638303"/>
    <lineage>
        <taxon>Bacteria</taxon>
        <taxon>Pseudomonadati</taxon>
        <taxon>Aquificota</taxon>
        <taxon>Aquificia</taxon>
        <taxon>Aquificales</taxon>
        <taxon>Aquificaceae</taxon>
        <taxon>Thermocrinis</taxon>
    </lineage>
</organism>
<dbReference type="RefSeq" id="WP_012991273.1">
    <property type="nucleotide sequence ID" value="NC_013894.1"/>
</dbReference>
<evidence type="ECO:0000313" key="10">
    <source>
        <dbReference type="Proteomes" id="UP000002043"/>
    </source>
</evidence>